<evidence type="ECO:0000256" key="1">
    <source>
        <dbReference type="SAM" id="MobiDB-lite"/>
    </source>
</evidence>
<evidence type="ECO:0000313" key="2">
    <source>
        <dbReference type="EMBL" id="PVA05662.1"/>
    </source>
</evidence>
<keyword evidence="2" id="KW-0966">Cell projection</keyword>
<dbReference type="RefSeq" id="WP_108641854.1">
    <property type="nucleotide sequence ID" value="NZ_QCYG01000009.1"/>
</dbReference>
<keyword evidence="2" id="KW-0969">Cilium</keyword>
<organism evidence="2 3">
    <name type="scientific">Thalassorhabdomicrobium marinisediminis</name>
    <dbReference type="NCBI Taxonomy" id="2170577"/>
    <lineage>
        <taxon>Bacteria</taxon>
        <taxon>Pseudomonadati</taxon>
        <taxon>Pseudomonadota</taxon>
        <taxon>Alphaproteobacteria</taxon>
        <taxon>Rhodobacterales</taxon>
        <taxon>Paracoccaceae</taxon>
        <taxon>Thalassorhabdomicrobium</taxon>
    </lineage>
</organism>
<dbReference type="OrthoDB" id="7596454at2"/>
<feature type="compositionally biased region" description="Polar residues" evidence="1">
    <location>
        <begin position="380"/>
        <end position="390"/>
    </location>
</feature>
<evidence type="ECO:0000313" key="3">
    <source>
        <dbReference type="Proteomes" id="UP000244817"/>
    </source>
</evidence>
<reference evidence="2 3" key="1">
    <citation type="submission" date="2018-04" db="EMBL/GenBank/DDBJ databases">
        <title>Pelagivirga bohaiensis gen. nov., sp. nov., a bacterium isolated from the Bohai Sea.</title>
        <authorList>
            <person name="Ji X."/>
        </authorList>
    </citation>
    <scope>NUCLEOTIDE SEQUENCE [LARGE SCALE GENOMIC DNA]</scope>
    <source>
        <strain evidence="2 3">BH-SD16</strain>
    </source>
</reference>
<dbReference type="SUPFAM" id="SSF88659">
    <property type="entry name" value="Sigma3 and sigma4 domains of RNA polymerase sigma factors"/>
    <property type="match status" value="1"/>
</dbReference>
<protein>
    <submittedName>
        <fullName evidence="2">Flagellar biosynthesis protein FliA</fullName>
    </submittedName>
</protein>
<proteinExistence type="predicted"/>
<dbReference type="Proteomes" id="UP000244817">
    <property type="component" value="Unassembled WGS sequence"/>
</dbReference>
<keyword evidence="2" id="KW-0282">Flagellum</keyword>
<sequence length="390" mass="43462">MNLMTAFRNLDSYGRRRAPEVIRHEAALLERRLVRFRPELVRLEVSVSQTRGKKRIRADLRLGLPTGVIAAREEGFGIEPVLHRAFAALGRRLDRLLSRLARAPEWKRPARRARTGRLLPPAPDRAEADRRALFFDLIEDHLDHLYNVVRRELTYLEASGAVPAGRLSVRSLVAATILSGLERFEQRPTEFSVGDWLTGLAWRTIEAEARAARRAVPDDAASLDETPDQPAGEPTAADQEMFEFYQPDDLLLLEDLVADEDGEGAETLAVRREAALALHRALADLPVLWRKVVQRLHIEDETPEQTAAVLDLSAQEVARIAEAGRAFLHQRLIEAGHAPDSAEAALADAETEVAQIPQPLEDRDRIATAMTGNRDGRPHGTSNTAEHADH</sequence>
<gene>
    <name evidence="2" type="ORF">DC363_14410</name>
</gene>
<name>A0A2T7FU35_9RHOB</name>
<keyword evidence="3" id="KW-1185">Reference proteome</keyword>
<dbReference type="InterPro" id="IPR036388">
    <property type="entry name" value="WH-like_DNA-bd_sf"/>
</dbReference>
<feature type="region of interest" description="Disordered" evidence="1">
    <location>
        <begin position="355"/>
        <end position="390"/>
    </location>
</feature>
<accession>A0A2T7FU35</accession>
<dbReference type="Gene3D" id="1.10.10.10">
    <property type="entry name" value="Winged helix-like DNA-binding domain superfamily/Winged helix DNA-binding domain"/>
    <property type="match status" value="1"/>
</dbReference>
<dbReference type="EMBL" id="QCYG01000009">
    <property type="protein sequence ID" value="PVA05662.1"/>
    <property type="molecule type" value="Genomic_DNA"/>
</dbReference>
<dbReference type="AlphaFoldDB" id="A0A2T7FU35"/>
<dbReference type="InterPro" id="IPR013324">
    <property type="entry name" value="RNA_pol_sigma_r3/r4-like"/>
</dbReference>
<comment type="caution">
    <text evidence="2">The sequence shown here is derived from an EMBL/GenBank/DDBJ whole genome shotgun (WGS) entry which is preliminary data.</text>
</comment>
<feature type="region of interest" description="Disordered" evidence="1">
    <location>
        <begin position="216"/>
        <end position="235"/>
    </location>
</feature>